<sequence>MYKSVSRQALLYGFLLKPILALPQTRDSNETTFNWASIEPSPNLQYNDCYNGYKCARLEVPLDWQAANQGNGTSLKAAIAIVTLPATVREDDPSFGGTILVNPGGPGGSGTEFVLTEGAYLQSIVDEDKHYNILGFDPRGVGLSTPSADCYRNDFARASDAIQQGGLSPADLDTFGLKMFYETAKGVSNLCAELGPESIFPYMATASVARDMLEIVDRVDELEKKTFKCRRSQNTDELPKLQYLGFSYGSFLGNSFASLFPGRVGRMVIDGIVDADDYIQKHMGQALLDAEKVLDTFYETCYDAGSSCLLREDTDKNAKDIRNKVDLLLKSLDDDPVSIVDQGRVRHITSHTVRDVLRQMLYQPIVMYEPASQLLALALTGNFTGFMQTPTSLANSIEPAKMCVNPSASYPPSDLALNNEAGYGVFCSDTYVDPDLRNATWANNIAKAIVGHSPTLAESWTRVIAACSGWKYDAKYVFRGPFGAPGPDKTGKNKDTPSAPLLILSNRYDHATPLSSAYVTSQQHGDSAVIVQEASGHCALLVSSSKCVKDHVSTYFATGVVPANNTVCEPDCKPGIPYKECPGFVSS</sequence>
<dbReference type="SUPFAM" id="SSF53474">
    <property type="entry name" value="alpha/beta-Hydrolases"/>
    <property type="match status" value="1"/>
</dbReference>
<evidence type="ECO:0000313" key="5">
    <source>
        <dbReference type="EMBL" id="CEO53847.1"/>
    </source>
</evidence>
<protein>
    <recommendedName>
        <fullName evidence="4">Peptidase S33 tripeptidyl aminopeptidase-like C-terminal domain-containing protein</fullName>
    </recommendedName>
</protein>
<keyword evidence="2" id="KW-0378">Hydrolase</keyword>
<dbReference type="EMBL" id="CDPU01000038">
    <property type="protein sequence ID" value="CEO53847.1"/>
    <property type="molecule type" value="Genomic_DNA"/>
</dbReference>
<dbReference type="Pfam" id="PF08386">
    <property type="entry name" value="Abhydrolase_4"/>
    <property type="match status" value="1"/>
</dbReference>
<evidence type="ECO:0000256" key="2">
    <source>
        <dbReference type="ARBA" id="ARBA00022801"/>
    </source>
</evidence>
<dbReference type="PANTHER" id="PTHR43248">
    <property type="entry name" value="2-SUCCINYL-6-HYDROXY-2,4-CYCLOHEXADIENE-1-CARBOXYLATE SYNTHASE"/>
    <property type="match status" value="1"/>
</dbReference>
<accession>A0A0B7KEF3</accession>
<dbReference type="PANTHER" id="PTHR43248:SF25">
    <property type="entry name" value="AB HYDROLASE-1 DOMAIN-CONTAINING PROTEIN-RELATED"/>
    <property type="match status" value="1"/>
</dbReference>
<name>A0A0B7KEF3_BIOOC</name>
<evidence type="ECO:0000256" key="3">
    <source>
        <dbReference type="SAM" id="SignalP"/>
    </source>
</evidence>
<keyword evidence="3" id="KW-0732">Signal</keyword>
<dbReference type="GO" id="GO:0016787">
    <property type="term" value="F:hydrolase activity"/>
    <property type="evidence" value="ECO:0007669"/>
    <property type="project" value="UniProtKB-KW"/>
</dbReference>
<feature type="signal peptide" evidence="3">
    <location>
        <begin position="1"/>
        <end position="21"/>
    </location>
</feature>
<dbReference type="AlphaFoldDB" id="A0A0B7KEF3"/>
<evidence type="ECO:0000259" key="4">
    <source>
        <dbReference type="Pfam" id="PF08386"/>
    </source>
</evidence>
<dbReference type="InterPro" id="IPR013595">
    <property type="entry name" value="Pept_S33_TAP-like_C"/>
</dbReference>
<dbReference type="InterPro" id="IPR029058">
    <property type="entry name" value="AB_hydrolase_fold"/>
</dbReference>
<feature type="domain" description="Peptidase S33 tripeptidyl aminopeptidase-like C-terminal" evidence="4">
    <location>
        <begin position="457"/>
        <end position="568"/>
    </location>
</feature>
<reference evidence="5" key="1">
    <citation type="submission" date="2015-01" db="EMBL/GenBank/DDBJ databases">
        <authorList>
            <person name="Durling Mikael"/>
        </authorList>
    </citation>
    <scope>NUCLEOTIDE SEQUENCE</scope>
</reference>
<dbReference type="InterPro" id="IPR051601">
    <property type="entry name" value="Serine_prot/Carboxylest_S33"/>
</dbReference>
<proteinExistence type="inferred from homology"/>
<comment type="similarity">
    <text evidence="1">Belongs to the peptidase S33 family.</text>
</comment>
<organism evidence="5">
    <name type="scientific">Bionectria ochroleuca</name>
    <name type="common">Gliocladium roseum</name>
    <dbReference type="NCBI Taxonomy" id="29856"/>
    <lineage>
        <taxon>Eukaryota</taxon>
        <taxon>Fungi</taxon>
        <taxon>Dikarya</taxon>
        <taxon>Ascomycota</taxon>
        <taxon>Pezizomycotina</taxon>
        <taxon>Sordariomycetes</taxon>
        <taxon>Hypocreomycetidae</taxon>
        <taxon>Hypocreales</taxon>
        <taxon>Bionectriaceae</taxon>
        <taxon>Clonostachys</taxon>
    </lineage>
</organism>
<feature type="chain" id="PRO_5002132136" description="Peptidase S33 tripeptidyl aminopeptidase-like C-terminal domain-containing protein" evidence="3">
    <location>
        <begin position="22"/>
        <end position="587"/>
    </location>
</feature>
<gene>
    <name evidence="5" type="ORF">BN869_000009905_1</name>
</gene>
<evidence type="ECO:0000256" key="1">
    <source>
        <dbReference type="ARBA" id="ARBA00010088"/>
    </source>
</evidence>
<dbReference type="Gene3D" id="3.40.50.1820">
    <property type="entry name" value="alpha/beta hydrolase"/>
    <property type="match status" value="1"/>
</dbReference>